<evidence type="ECO:0000259" key="10">
    <source>
        <dbReference type="PROSITE" id="PS50003"/>
    </source>
</evidence>
<proteinExistence type="inferred from homology"/>
<dbReference type="PANTHER" id="PTHR24351">
    <property type="entry name" value="RIBOSOMAL PROTEIN S6 KINASE"/>
    <property type="match status" value="1"/>
</dbReference>
<reference evidence="13" key="1">
    <citation type="submission" date="2016-10" db="EMBL/GenBank/DDBJ databases">
        <authorList>
            <person name="Benchimol M."/>
            <person name="Almeida L.G."/>
            <person name="Vasconcelos A.T."/>
            <person name="Perreira-Neves A."/>
            <person name="Rosa I.A."/>
            <person name="Tasca T."/>
            <person name="Bogo M.R."/>
            <person name="de Souza W."/>
        </authorList>
    </citation>
    <scope>NUCLEOTIDE SEQUENCE [LARGE SCALE GENOMIC DNA]</scope>
    <source>
        <strain evidence="13">K</strain>
    </source>
</reference>
<evidence type="ECO:0000256" key="1">
    <source>
        <dbReference type="ARBA" id="ARBA00006935"/>
    </source>
</evidence>
<dbReference type="AlphaFoldDB" id="A0A1J4KV33"/>
<dbReference type="GeneID" id="94832468"/>
<keyword evidence="7 8" id="KW-0067">ATP-binding</keyword>
<sequence length="461" mass="53074">MSLSQLSCSSDVTEFSGWLMKKEKYNNAWNKVYCVLNSRTLKVYPNNETKEASETVLLSPETQIDVSEFDQTDNHVSETLPEFNENENKNINFSISTSDPNVEKVEPEIELTSETPENTQHWITAIQGALTVSPTLSMDDFKIISVVGRGSYGKVMLVQKKSNEHYYALKSIRKKTLIDEDKCYTVIAERNILMKMRHPFIIGLHFAFQTKTKFYLGLDYAPGGELYNHLDEVGTFPVDQVKIYIAEIALALDYMHSIGIVYRDLKPENVMLDSKGHVRLTDFGLSKDLSLTGDNSTSTFCGTPDYLAPEIVQNHNYGFQVDWWALAILAYEMLTATTPFFHKSRNRLLENIVNTPPRMSLVKDKNAADWIRFMLVKDPKNRPGFEELKDHPFFNDLNWDDVLEKKYEPDFKPLDSGRKSLSNFNTEYTTELAADSYTNSDEEFGMFEDFHFYDSFRIPDY</sequence>
<dbReference type="Proteomes" id="UP000179807">
    <property type="component" value="Unassembled WGS sequence"/>
</dbReference>
<keyword evidence="3" id="KW-0597">Phosphoprotein</keyword>
<dbReference type="SUPFAM" id="SSF56112">
    <property type="entry name" value="Protein kinase-like (PK-like)"/>
    <property type="match status" value="1"/>
</dbReference>
<comment type="similarity">
    <text evidence="1">Belongs to the protein kinase superfamily. AGC Ser/Thr protein kinase family. RAC subfamily.</text>
</comment>
<dbReference type="InterPro" id="IPR011993">
    <property type="entry name" value="PH-like_dom_sf"/>
</dbReference>
<dbReference type="InterPro" id="IPR045270">
    <property type="entry name" value="STKc_AGC"/>
</dbReference>
<organism evidence="13 14">
    <name type="scientific">Tritrichomonas foetus</name>
    <dbReference type="NCBI Taxonomy" id="1144522"/>
    <lineage>
        <taxon>Eukaryota</taxon>
        <taxon>Metamonada</taxon>
        <taxon>Parabasalia</taxon>
        <taxon>Tritrichomonadida</taxon>
        <taxon>Tritrichomonadidae</taxon>
        <taxon>Tritrichomonas</taxon>
    </lineage>
</organism>
<dbReference type="InterPro" id="IPR001849">
    <property type="entry name" value="PH_domain"/>
</dbReference>
<dbReference type="InterPro" id="IPR017441">
    <property type="entry name" value="Protein_kinase_ATP_BS"/>
</dbReference>
<comment type="caution">
    <text evidence="13">The sequence shown here is derived from an EMBL/GenBank/DDBJ whole genome shotgun (WGS) entry which is preliminary data.</text>
</comment>
<accession>A0A1J4KV33</accession>
<keyword evidence="14" id="KW-1185">Reference proteome</keyword>
<gene>
    <name evidence="13" type="primary">sgk1</name>
    <name evidence="13" type="ORF">TRFO_14359</name>
</gene>
<keyword evidence="4" id="KW-0808">Transferase</keyword>
<dbReference type="Pfam" id="PF00169">
    <property type="entry name" value="PH"/>
    <property type="match status" value="1"/>
</dbReference>
<evidence type="ECO:0000256" key="4">
    <source>
        <dbReference type="ARBA" id="ARBA00022679"/>
    </source>
</evidence>
<dbReference type="Gene3D" id="3.30.200.20">
    <property type="entry name" value="Phosphorylase Kinase, domain 1"/>
    <property type="match status" value="1"/>
</dbReference>
<dbReference type="PROSITE" id="PS50003">
    <property type="entry name" value="PH_DOMAIN"/>
    <property type="match status" value="1"/>
</dbReference>
<feature type="domain" description="Protein kinase" evidence="11">
    <location>
        <begin position="141"/>
        <end position="394"/>
    </location>
</feature>
<evidence type="ECO:0000259" key="12">
    <source>
        <dbReference type="PROSITE" id="PS51285"/>
    </source>
</evidence>
<dbReference type="GO" id="GO:0004674">
    <property type="term" value="F:protein serine/threonine kinase activity"/>
    <property type="evidence" value="ECO:0007669"/>
    <property type="project" value="UniProtKB-KW"/>
</dbReference>
<dbReference type="InterPro" id="IPR000961">
    <property type="entry name" value="AGC-kinase_C"/>
</dbReference>
<dbReference type="PROSITE" id="PS00107">
    <property type="entry name" value="PROTEIN_KINASE_ATP"/>
    <property type="match status" value="1"/>
</dbReference>
<dbReference type="SMART" id="SM00133">
    <property type="entry name" value="S_TK_X"/>
    <property type="match status" value="1"/>
</dbReference>
<keyword evidence="6 13" id="KW-0418">Kinase</keyword>
<dbReference type="CDD" id="cd05123">
    <property type="entry name" value="STKc_AGC"/>
    <property type="match status" value="1"/>
</dbReference>
<dbReference type="FunFam" id="3.30.200.20:FF:000771">
    <property type="entry name" value="AGC family protein kinase"/>
    <property type="match status" value="1"/>
</dbReference>
<dbReference type="SMART" id="SM00233">
    <property type="entry name" value="PH"/>
    <property type="match status" value="1"/>
</dbReference>
<evidence type="ECO:0000313" key="13">
    <source>
        <dbReference type="EMBL" id="OHT15177.1"/>
    </source>
</evidence>
<dbReference type="Gene3D" id="1.10.510.10">
    <property type="entry name" value="Transferase(Phosphotransferase) domain 1"/>
    <property type="match status" value="1"/>
</dbReference>
<dbReference type="PROSITE" id="PS50011">
    <property type="entry name" value="PROTEIN_KINASE_DOM"/>
    <property type="match status" value="1"/>
</dbReference>
<evidence type="ECO:0000256" key="6">
    <source>
        <dbReference type="ARBA" id="ARBA00022777"/>
    </source>
</evidence>
<dbReference type="VEuPathDB" id="TrichDB:TRFO_14359"/>
<dbReference type="FunFam" id="1.10.510.10:FF:000008">
    <property type="entry name" value="Non-specific serine/threonine protein kinase"/>
    <property type="match status" value="1"/>
</dbReference>
<dbReference type="RefSeq" id="XP_068368313.1">
    <property type="nucleotide sequence ID" value="XM_068497764.1"/>
</dbReference>
<evidence type="ECO:0000256" key="9">
    <source>
        <dbReference type="RuleBase" id="RU000304"/>
    </source>
</evidence>
<evidence type="ECO:0000256" key="7">
    <source>
        <dbReference type="ARBA" id="ARBA00022840"/>
    </source>
</evidence>
<feature type="domain" description="PH" evidence="10">
    <location>
        <begin position="12"/>
        <end position="131"/>
    </location>
</feature>
<dbReference type="SUPFAM" id="SSF50729">
    <property type="entry name" value="PH domain-like"/>
    <property type="match status" value="1"/>
</dbReference>
<dbReference type="InterPro" id="IPR008271">
    <property type="entry name" value="Ser/Thr_kinase_AS"/>
</dbReference>
<dbReference type="OrthoDB" id="63267at2759"/>
<dbReference type="InterPro" id="IPR000719">
    <property type="entry name" value="Prot_kinase_dom"/>
</dbReference>
<protein>
    <submittedName>
        <fullName evidence="13">Serine/threonine-protein kinase Sgk1</fullName>
    </submittedName>
</protein>
<feature type="domain" description="AGC-kinase C-terminal" evidence="12">
    <location>
        <begin position="395"/>
        <end position="461"/>
    </location>
</feature>
<evidence type="ECO:0000256" key="5">
    <source>
        <dbReference type="ARBA" id="ARBA00022741"/>
    </source>
</evidence>
<evidence type="ECO:0000256" key="8">
    <source>
        <dbReference type="PROSITE-ProRule" id="PRU10141"/>
    </source>
</evidence>
<dbReference type="Gene3D" id="2.30.29.30">
    <property type="entry name" value="Pleckstrin-homology domain (PH domain)/Phosphotyrosine-binding domain (PTB)"/>
    <property type="match status" value="1"/>
</dbReference>
<evidence type="ECO:0000259" key="11">
    <source>
        <dbReference type="PROSITE" id="PS50011"/>
    </source>
</evidence>
<keyword evidence="5 8" id="KW-0547">Nucleotide-binding</keyword>
<dbReference type="EMBL" id="MLAK01000261">
    <property type="protein sequence ID" value="OHT15177.1"/>
    <property type="molecule type" value="Genomic_DNA"/>
</dbReference>
<dbReference type="Pfam" id="PF00069">
    <property type="entry name" value="Pkinase"/>
    <property type="match status" value="1"/>
</dbReference>
<evidence type="ECO:0000256" key="2">
    <source>
        <dbReference type="ARBA" id="ARBA00022527"/>
    </source>
</evidence>
<evidence type="ECO:0000256" key="3">
    <source>
        <dbReference type="ARBA" id="ARBA00022553"/>
    </source>
</evidence>
<dbReference type="PROSITE" id="PS51285">
    <property type="entry name" value="AGC_KINASE_CTER"/>
    <property type="match status" value="1"/>
</dbReference>
<keyword evidence="2 9" id="KW-0723">Serine/threonine-protein kinase</keyword>
<name>A0A1J4KV33_9EUKA</name>
<dbReference type="SMART" id="SM00220">
    <property type="entry name" value="S_TKc"/>
    <property type="match status" value="1"/>
</dbReference>
<dbReference type="GO" id="GO:0005524">
    <property type="term" value="F:ATP binding"/>
    <property type="evidence" value="ECO:0007669"/>
    <property type="project" value="UniProtKB-UniRule"/>
</dbReference>
<dbReference type="InterPro" id="IPR011009">
    <property type="entry name" value="Kinase-like_dom_sf"/>
</dbReference>
<evidence type="ECO:0000313" key="14">
    <source>
        <dbReference type="Proteomes" id="UP000179807"/>
    </source>
</evidence>
<dbReference type="PROSITE" id="PS00108">
    <property type="entry name" value="PROTEIN_KINASE_ST"/>
    <property type="match status" value="1"/>
</dbReference>
<feature type="binding site" evidence="8">
    <location>
        <position position="174"/>
    </location>
    <ligand>
        <name>ATP</name>
        <dbReference type="ChEBI" id="CHEBI:30616"/>
    </ligand>
</feature>